<dbReference type="InterPro" id="IPR036371">
    <property type="entry name" value="TPK_B1-bd_sf"/>
</dbReference>
<dbReference type="RefSeq" id="WP_165874438.1">
    <property type="nucleotide sequence ID" value="NZ_SMAA01000003.1"/>
</dbReference>
<dbReference type="SUPFAM" id="SSF63862">
    <property type="entry name" value="Thiamin pyrophosphokinase, substrate-binding domain"/>
    <property type="match status" value="1"/>
</dbReference>
<evidence type="ECO:0000259" key="6">
    <source>
        <dbReference type="SMART" id="SM00983"/>
    </source>
</evidence>
<name>A0A4R3KD82_9FIRM</name>
<dbReference type="EMBL" id="SMAA01000003">
    <property type="protein sequence ID" value="TCS80990.1"/>
    <property type="molecule type" value="Genomic_DNA"/>
</dbReference>
<protein>
    <recommendedName>
        <fullName evidence="5">Thiamine diphosphokinase</fullName>
        <ecNumber evidence="5">2.7.6.2</ecNumber>
    </recommendedName>
</protein>
<dbReference type="GO" id="GO:0016301">
    <property type="term" value="F:kinase activity"/>
    <property type="evidence" value="ECO:0007669"/>
    <property type="project" value="UniProtKB-KW"/>
</dbReference>
<dbReference type="Proteomes" id="UP000295188">
    <property type="component" value="Unassembled WGS sequence"/>
</dbReference>
<feature type="domain" description="Thiamin pyrophosphokinase thiamin-binding" evidence="6">
    <location>
        <begin position="152"/>
        <end position="228"/>
    </location>
</feature>
<evidence type="ECO:0000313" key="8">
    <source>
        <dbReference type="Proteomes" id="UP000295188"/>
    </source>
</evidence>
<organism evidence="7 8">
    <name type="scientific">Pectinatus cerevisiiphilus</name>
    <dbReference type="NCBI Taxonomy" id="86956"/>
    <lineage>
        <taxon>Bacteria</taxon>
        <taxon>Bacillati</taxon>
        <taxon>Bacillota</taxon>
        <taxon>Negativicutes</taxon>
        <taxon>Selenomonadales</taxon>
        <taxon>Selenomonadaceae</taxon>
        <taxon>Pectinatus</taxon>
    </lineage>
</organism>
<dbReference type="InterPro" id="IPR007371">
    <property type="entry name" value="TPK_catalytic"/>
</dbReference>
<sequence>MVERFLVPELALCKESINEQQVKILLIAGGRSPATVWLQKIAAGRIVYCADHGLDSCLHAGVKPNYILGDGDSANSANWSWAKSAGIPFAQFPTDKDLTDTQLALRLIAEHYPHAEIILTGAWGGRFDHLFSSVFSLSRMADKDVNLCVADEKETLIYLKNADISFKCMEIPLSISLLPLSNTCSGVSINGVKWPLDEVTLLQDNPYAVSNVLHSANEFAVKVKEGLLGVYFCWQDFGKN</sequence>
<proteinExistence type="predicted"/>
<gene>
    <name evidence="7" type="ORF">EDC37_103160</name>
</gene>
<dbReference type="PANTHER" id="PTHR41299">
    <property type="entry name" value="THIAMINE PYROPHOSPHOKINASE"/>
    <property type="match status" value="1"/>
</dbReference>
<dbReference type="GO" id="GO:0005524">
    <property type="term" value="F:ATP binding"/>
    <property type="evidence" value="ECO:0007669"/>
    <property type="project" value="UniProtKB-KW"/>
</dbReference>
<accession>A0A4R3KD82</accession>
<evidence type="ECO:0000256" key="5">
    <source>
        <dbReference type="NCBIfam" id="TIGR01378"/>
    </source>
</evidence>
<evidence type="ECO:0000313" key="7">
    <source>
        <dbReference type="EMBL" id="TCS80990.1"/>
    </source>
</evidence>
<dbReference type="PANTHER" id="PTHR41299:SF1">
    <property type="entry name" value="THIAMINE PYROPHOSPHOKINASE"/>
    <property type="match status" value="1"/>
</dbReference>
<dbReference type="InterPro" id="IPR006282">
    <property type="entry name" value="Thi_PPkinase"/>
</dbReference>
<keyword evidence="1" id="KW-0808">Transferase</keyword>
<dbReference type="CDD" id="cd07995">
    <property type="entry name" value="TPK"/>
    <property type="match status" value="1"/>
</dbReference>
<evidence type="ECO:0000256" key="2">
    <source>
        <dbReference type="ARBA" id="ARBA00022741"/>
    </source>
</evidence>
<dbReference type="GO" id="GO:0004788">
    <property type="term" value="F:thiamine diphosphokinase activity"/>
    <property type="evidence" value="ECO:0007669"/>
    <property type="project" value="UniProtKB-UniRule"/>
</dbReference>
<dbReference type="InterPro" id="IPR053149">
    <property type="entry name" value="TPK"/>
</dbReference>
<dbReference type="GO" id="GO:0009229">
    <property type="term" value="P:thiamine diphosphate biosynthetic process"/>
    <property type="evidence" value="ECO:0007669"/>
    <property type="project" value="InterPro"/>
</dbReference>
<evidence type="ECO:0000256" key="4">
    <source>
        <dbReference type="ARBA" id="ARBA00022840"/>
    </source>
</evidence>
<evidence type="ECO:0000256" key="1">
    <source>
        <dbReference type="ARBA" id="ARBA00022679"/>
    </source>
</evidence>
<dbReference type="EC" id="2.7.6.2" evidence="5"/>
<dbReference type="SUPFAM" id="SSF63999">
    <property type="entry name" value="Thiamin pyrophosphokinase, catalytic domain"/>
    <property type="match status" value="1"/>
</dbReference>
<dbReference type="GO" id="GO:0006772">
    <property type="term" value="P:thiamine metabolic process"/>
    <property type="evidence" value="ECO:0007669"/>
    <property type="project" value="UniProtKB-UniRule"/>
</dbReference>
<dbReference type="GO" id="GO:0030975">
    <property type="term" value="F:thiamine binding"/>
    <property type="evidence" value="ECO:0007669"/>
    <property type="project" value="InterPro"/>
</dbReference>
<reference evidence="7 8" key="1">
    <citation type="submission" date="2019-03" db="EMBL/GenBank/DDBJ databases">
        <title>Genomic Encyclopedia of Type Strains, Phase IV (KMG-IV): sequencing the most valuable type-strain genomes for metagenomic binning, comparative biology and taxonomic classification.</title>
        <authorList>
            <person name="Goeker M."/>
        </authorList>
    </citation>
    <scope>NUCLEOTIDE SEQUENCE [LARGE SCALE GENOMIC DNA]</scope>
    <source>
        <strain evidence="7 8">DSM 20467</strain>
    </source>
</reference>
<keyword evidence="2" id="KW-0547">Nucleotide-binding</keyword>
<keyword evidence="4" id="KW-0067">ATP-binding</keyword>
<dbReference type="Pfam" id="PF04263">
    <property type="entry name" value="TPK_catalytic"/>
    <property type="match status" value="1"/>
</dbReference>
<dbReference type="AlphaFoldDB" id="A0A4R3KD82"/>
<dbReference type="NCBIfam" id="TIGR01378">
    <property type="entry name" value="thi_PPkinase"/>
    <property type="match status" value="1"/>
</dbReference>
<dbReference type="InterPro" id="IPR036759">
    <property type="entry name" value="TPK_catalytic_sf"/>
</dbReference>
<comment type="caution">
    <text evidence="7">The sequence shown here is derived from an EMBL/GenBank/DDBJ whole genome shotgun (WGS) entry which is preliminary data.</text>
</comment>
<dbReference type="InterPro" id="IPR007373">
    <property type="entry name" value="Thiamin_PyroPKinase_B1-bd"/>
</dbReference>
<dbReference type="SMART" id="SM00983">
    <property type="entry name" value="TPK_B1_binding"/>
    <property type="match status" value="1"/>
</dbReference>
<dbReference type="Gene3D" id="3.40.50.10240">
    <property type="entry name" value="Thiamin pyrophosphokinase, catalytic domain"/>
    <property type="match status" value="1"/>
</dbReference>
<dbReference type="Pfam" id="PF04265">
    <property type="entry name" value="TPK_B1_binding"/>
    <property type="match status" value="1"/>
</dbReference>
<keyword evidence="3 7" id="KW-0418">Kinase</keyword>
<evidence type="ECO:0000256" key="3">
    <source>
        <dbReference type="ARBA" id="ARBA00022777"/>
    </source>
</evidence>
<keyword evidence="8" id="KW-1185">Reference proteome</keyword>